<dbReference type="Proteomes" id="UP000078200">
    <property type="component" value="Unassembled WGS sequence"/>
</dbReference>
<dbReference type="EnsemblMetazoa" id="GAUT011394-RA">
    <property type="protein sequence ID" value="GAUT011394-PA"/>
    <property type="gene ID" value="GAUT011394"/>
</dbReference>
<reference evidence="1" key="1">
    <citation type="submission" date="2020-05" db="UniProtKB">
        <authorList>
            <consortium name="EnsemblMetazoa"/>
        </authorList>
    </citation>
    <scope>IDENTIFICATION</scope>
    <source>
        <strain evidence="1">TTRI</strain>
    </source>
</reference>
<protein>
    <submittedName>
        <fullName evidence="1">Uncharacterized protein</fullName>
    </submittedName>
</protein>
<dbReference type="VEuPathDB" id="VectorBase:GAUT011394"/>
<dbReference type="AlphaFoldDB" id="A0A1A9UPQ4"/>
<accession>A0A1A9UPQ4</accession>
<name>A0A1A9UPQ4_GLOAU</name>
<proteinExistence type="predicted"/>
<evidence type="ECO:0000313" key="1">
    <source>
        <dbReference type="EnsemblMetazoa" id="GAUT011394-PA"/>
    </source>
</evidence>
<evidence type="ECO:0000313" key="2">
    <source>
        <dbReference type="Proteomes" id="UP000078200"/>
    </source>
</evidence>
<keyword evidence="2" id="KW-1185">Reference proteome</keyword>
<organism evidence="1 2">
    <name type="scientific">Glossina austeni</name>
    <name type="common">Savannah tsetse fly</name>
    <dbReference type="NCBI Taxonomy" id="7395"/>
    <lineage>
        <taxon>Eukaryota</taxon>
        <taxon>Metazoa</taxon>
        <taxon>Ecdysozoa</taxon>
        <taxon>Arthropoda</taxon>
        <taxon>Hexapoda</taxon>
        <taxon>Insecta</taxon>
        <taxon>Pterygota</taxon>
        <taxon>Neoptera</taxon>
        <taxon>Endopterygota</taxon>
        <taxon>Diptera</taxon>
        <taxon>Brachycera</taxon>
        <taxon>Muscomorpha</taxon>
        <taxon>Hippoboscoidea</taxon>
        <taxon>Glossinidae</taxon>
        <taxon>Glossina</taxon>
    </lineage>
</organism>
<sequence length="106" mass="12269">MLLETAKEIIDAPLSLRTDDKLELIRAKARDILRKAYTRYATNYNLRSRPLTYYVAQTVFKRSLMAASEFEKALVVAKHGSGCYELKDLEGKKFIFGIFYDKPLRT</sequence>